<dbReference type="AlphaFoldDB" id="A0AAP0JCG5"/>
<dbReference type="EMBL" id="JBBNAE010000004">
    <property type="protein sequence ID" value="KAK9131419.1"/>
    <property type="molecule type" value="Genomic_DNA"/>
</dbReference>
<gene>
    <name evidence="1" type="ORF">Sjap_011906</name>
</gene>
<evidence type="ECO:0000313" key="2">
    <source>
        <dbReference type="Proteomes" id="UP001417504"/>
    </source>
</evidence>
<organism evidence="1 2">
    <name type="scientific">Stephania japonica</name>
    <dbReference type="NCBI Taxonomy" id="461633"/>
    <lineage>
        <taxon>Eukaryota</taxon>
        <taxon>Viridiplantae</taxon>
        <taxon>Streptophyta</taxon>
        <taxon>Embryophyta</taxon>
        <taxon>Tracheophyta</taxon>
        <taxon>Spermatophyta</taxon>
        <taxon>Magnoliopsida</taxon>
        <taxon>Ranunculales</taxon>
        <taxon>Menispermaceae</taxon>
        <taxon>Menispermoideae</taxon>
        <taxon>Cissampelideae</taxon>
        <taxon>Stephania</taxon>
    </lineage>
</organism>
<proteinExistence type="predicted"/>
<name>A0AAP0JCG5_9MAGN</name>
<evidence type="ECO:0000313" key="1">
    <source>
        <dbReference type="EMBL" id="KAK9131419.1"/>
    </source>
</evidence>
<dbReference type="Proteomes" id="UP001417504">
    <property type="component" value="Unassembled WGS sequence"/>
</dbReference>
<reference evidence="1 2" key="1">
    <citation type="submission" date="2024-01" db="EMBL/GenBank/DDBJ databases">
        <title>Genome assemblies of Stephania.</title>
        <authorList>
            <person name="Yang L."/>
        </authorList>
    </citation>
    <scope>NUCLEOTIDE SEQUENCE [LARGE SCALE GENOMIC DNA]</scope>
    <source>
        <strain evidence="1">QJT</strain>
        <tissue evidence="1">Leaf</tissue>
    </source>
</reference>
<protein>
    <submittedName>
        <fullName evidence="1">Uncharacterized protein</fullName>
    </submittedName>
</protein>
<keyword evidence="2" id="KW-1185">Reference proteome</keyword>
<sequence length="177" mass="20811">MRKNNGKMLLTCQWLRAQKPPWVPSAMLMRFFKFSVWFKELTKQTIENRMEVAGLHDKAFAGVARYFHENVLLMFLLLLRATVYLLQLLVVYNGVEVVAPFNLDILKWANETHRLLSYAKLWKRTSTYSETKQILSIRLNTFALMAMELFLLNQPRQMALRPWQELESLVITTEAAI</sequence>
<comment type="caution">
    <text evidence="1">The sequence shown here is derived from an EMBL/GenBank/DDBJ whole genome shotgun (WGS) entry which is preliminary data.</text>
</comment>
<accession>A0AAP0JCG5</accession>